<evidence type="ECO:0000256" key="4">
    <source>
        <dbReference type="PROSITE-ProRule" id="PRU00335"/>
    </source>
</evidence>
<keyword evidence="7" id="KW-1185">Reference proteome</keyword>
<organism evidence="6 7">
    <name type="scientific">Frondihabitans cladoniiphilus</name>
    <dbReference type="NCBI Taxonomy" id="715785"/>
    <lineage>
        <taxon>Bacteria</taxon>
        <taxon>Bacillati</taxon>
        <taxon>Actinomycetota</taxon>
        <taxon>Actinomycetes</taxon>
        <taxon>Micrococcales</taxon>
        <taxon>Microbacteriaceae</taxon>
        <taxon>Frondihabitans</taxon>
    </lineage>
</organism>
<gene>
    <name evidence="6" type="ORF">GCM10025780_08720</name>
</gene>
<feature type="domain" description="HTH tetR-type" evidence="5">
    <location>
        <begin position="13"/>
        <end position="72"/>
    </location>
</feature>
<evidence type="ECO:0000259" key="5">
    <source>
        <dbReference type="PROSITE" id="PS50977"/>
    </source>
</evidence>
<reference evidence="7" key="1">
    <citation type="journal article" date="2019" name="Int. J. Syst. Evol. Microbiol.">
        <title>The Global Catalogue of Microorganisms (GCM) 10K type strain sequencing project: providing services to taxonomists for standard genome sequencing and annotation.</title>
        <authorList>
            <consortium name="The Broad Institute Genomics Platform"/>
            <consortium name="The Broad Institute Genome Sequencing Center for Infectious Disease"/>
            <person name="Wu L."/>
            <person name="Ma J."/>
        </authorList>
    </citation>
    <scope>NUCLEOTIDE SEQUENCE [LARGE SCALE GENOMIC DNA]</scope>
    <source>
        <strain evidence="7">JCM 18956</strain>
    </source>
</reference>
<evidence type="ECO:0000313" key="7">
    <source>
        <dbReference type="Proteomes" id="UP001501295"/>
    </source>
</evidence>
<comment type="caution">
    <text evidence="6">The sequence shown here is derived from an EMBL/GenBank/DDBJ whole genome shotgun (WGS) entry which is preliminary data.</text>
</comment>
<dbReference type="InterPro" id="IPR049445">
    <property type="entry name" value="TetR_SbtR-like_C"/>
</dbReference>
<evidence type="ECO:0000256" key="1">
    <source>
        <dbReference type="ARBA" id="ARBA00023015"/>
    </source>
</evidence>
<dbReference type="RefSeq" id="WP_345373599.1">
    <property type="nucleotide sequence ID" value="NZ_BAABLM010000001.1"/>
</dbReference>
<dbReference type="Proteomes" id="UP001501295">
    <property type="component" value="Unassembled WGS sequence"/>
</dbReference>
<sequence length="200" mass="21484">MTSPTRPPRADSVRNRELLLQAAEAEFAEHGAEASIADIAARAGVAKGTVFRHFASKEELIAALVTGHMATLTEGAAGFLDDPDPGLALLGFLTLAADQRQQHDVNFLLTASAANPEVARLRDELFGHIESLVARARDAGAIRADITATDVFLLTCAPVHVTEFLENPPPDLWRRYLGIIFDGMRPEGASPLAMPAPKWP</sequence>
<keyword evidence="1" id="KW-0805">Transcription regulation</keyword>
<keyword evidence="3" id="KW-0804">Transcription</keyword>
<dbReference type="PANTHER" id="PTHR30055">
    <property type="entry name" value="HTH-TYPE TRANSCRIPTIONAL REGULATOR RUTR"/>
    <property type="match status" value="1"/>
</dbReference>
<dbReference type="InterPro" id="IPR050109">
    <property type="entry name" value="HTH-type_TetR-like_transc_reg"/>
</dbReference>
<dbReference type="InterPro" id="IPR036271">
    <property type="entry name" value="Tet_transcr_reg_TetR-rel_C_sf"/>
</dbReference>
<feature type="DNA-binding region" description="H-T-H motif" evidence="4">
    <location>
        <begin position="35"/>
        <end position="54"/>
    </location>
</feature>
<keyword evidence="2 4" id="KW-0238">DNA-binding</keyword>
<dbReference type="PROSITE" id="PS50977">
    <property type="entry name" value="HTH_TETR_2"/>
    <property type="match status" value="1"/>
</dbReference>
<protein>
    <submittedName>
        <fullName evidence="6">TetR/AcrR family transcriptional regulator</fullName>
    </submittedName>
</protein>
<dbReference type="InterPro" id="IPR001647">
    <property type="entry name" value="HTH_TetR"/>
</dbReference>
<dbReference type="Pfam" id="PF00440">
    <property type="entry name" value="TetR_N"/>
    <property type="match status" value="1"/>
</dbReference>
<dbReference type="InterPro" id="IPR009057">
    <property type="entry name" value="Homeodomain-like_sf"/>
</dbReference>
<evidence type="ECO:0000256" key="2">
    <source>
        <dbReference type="ARBA" id="ARBA00023125"/>
    </source>
</evidence>
<dbReference type="SUPFAM" id="SSF46689">
    <property type="entry name" value="Homeodomain-like"/>
    <property type="match status" value="1"/>
</dbReference>
<name>A0ABP8VP54_9MICO</name>
<evidence type="ECO:0000313" key="6">
    <source>
        <dbReference type="EMBL" id="GAA4668327.1"/>
    </source>
</evidence>
<dbReference type="Pfam" id="PF21597">
    <property type="entry name" value="TetR_C_43"/>
    <property type="match status" value="1"/>
</dbReference>
<dbReference type="EMBL" id="BAABLM010000001">
    <property type="protein sequence ID" value="GAA4668327.1"/>
    <property type="molecule type" value="Genomic_DNA"/>
</dbReference>
<dbReference type="SUPFAM" id="SSF48498">
    <property type="entry name" value="Tetracyclin repressor-like, C-terminal domain"/>
    <property type="match status" value="1"/>
</dbReference>
<dbReference type="PRINTS" id="PR00455">
    <property type="entry name" value="HTHTETR"/>
</dbReference>
<accession>A0ABP8VP54</accession>
<proteinExistence type="predicted"/>
<dbReference type="PANTHER" id="PTHR30055:SF234">
    <property type="entry name" value="HTH-TYPE TRANSCRIPTIONAL REGULATOR BETI"/>
    <property type="match status" value="1"/>
</dbReference>
<dbReference type="Gene3D" id="1.10.357.10">
    <property type="entry name" value="Tetracycline Repressor, domain 2"/>
    <property type="match status" value="1"/>
</dbReference>
<evidence type="ECO:0000256" key="3">
    <source>
        <dbReference type="ARBA" id="ARBA00023163"/>
    </source>
</evidence>